<dbReference type="EMBL" id="CP022714">
    <property type="protein sequence ID" value="ASU14225.1"/>
    <property type="molecule type" value="Genomic_DNA"/>
</dbReference>
<reference evidence="1 2" key="1">
    <citation type="submission" date="2017-08" db="EMBL/GenBank/DDBJ databases">
        <title>The complete genome sequence of a Mycoplasma hyopneumoniae isolate in Korea.</title>
        <authorList>
            <person name="Han J."/>
            <person name="Lee N."/>
        </authorList>
    </citation>
    <scope>NUCLEOTIDE SEQUENCE [LARGE SCALE GENOMIC DNA]</scope>
    <source>
        <strain evidence="1 2">KM014</strain>
    </source>
</reference>
<dbReference type="Proteomes" id="UP000215452">
    <property type="component" value="Chromosome"/>
</dbReference>
<gene>
    <name evidence="1" type="ORF">CIB43_00314</name>
</gene>
<accession>A0A223M9M6</accession>
<organism evidence="1 2">
    <name type="scientific">Mesomycoplasma hyopneumoniae</name>
    <name type="common">Mycoplasma hyopneumoniae</name>
    <dbReference type="NCBI Taxonomy" id="2099"/>
    <lineage>
        <taxon>Bacteria</taxon>
        <taxon>Bacillati</taxon>
        <taxon>Mycoplasmatota</taxon>
        <taxon>Mycoplasmoidales</taxon>
        <taxon>Metamycoplasmataceae</taxon>
        <taxon>Mesomycoplasma</taxon>
    </lineage>
</organism>
<evidence type="ECO:0000313" key="2">
    <source>
        <dbReference type="Proteomes" id="UP000215452"/>
    </source>
</evidence>
<protein>
    <submittedName>
        <fullName evidence="1">Uncharacterized protein</fullName>
    </submittedName>
</protein>
<evidence type="ECO:0000313" key="1">
    <source>
        <dbReference type="EMBL" id="ASU14225.1"/>
    </source>
</evidence>
<sequence>MERNYYVNVLIKKTPRATKSNFLLYRDFKKIYQTKNFLYYLARLSANISLDSKELHQKWNEYPDKTSQGFKNFLKNILKKQDLSIEKIKPKLFQILDKDKTAIVDLKTAKENIGEIKEDQAVYPYIISFKNYDLVAQNNLMSLEDYAEFIAPELTKWLKKNFLDINNLNIYGAVHFDTDHPHIQLWISEKNPTVKHDKTLRFDKRDKFEINRRDFELELETKLLKGFRSKTAQIQEKLITSYQENELDQQILDLRNAKIDYLENLKKFNIEDIKNTKEMEMAKLVFSSEDQEKLYSLIGETREAKKITSLTLSNSFVSTAIYNLSWTVKEQIKNLFGPNSSKYYKFLKPAQKKIVDDVYLKVLQVSSRLKLKEKQEHFENLLNKIKEFKNHKDLVIANKARTISAKEEREYFLSSRNFILKKIREAFSIGKKQYPVIRGTDREPVWEPEPYWAYTFNKWRKKFSR</sequence>
<name>A0A223M9M6_MESHO</name>
<proteinExistence type="predicted"/>
<dbReference type="AlphaFoldDB" id="A0A223M9M6"/>